<keyword evidence="3" id="KW-0472">Membrane</keyword>
<evidence type="ECO:0000313" key="6">
    <source>
        <dbReference type="Proteomes" id="UP000639338"/>
    </source>
</evidence>
<dbReference type="InterPro" id="IPR050468">
    <property type="entry name" value="Cuticle_Struct_Prot"/>
</dbReference>
<dbReference type="GO" id="GO:0062129">
    <property type="term" value="C:chitin-based extracellular matrix"/>
    <property type="evidence" value="ECO:0007669"/>
    <property type="project" value="TreeGrafter"/>
</dbReference>
<feature type="signal peptide" evidence="4">
    <location>
        <begin position="1"/>
        <end position="16"/>
    </location>
</feature>
<evidence type="ECO:0000256" key="3">
    <source>
        <dbReference type="SAM" id="Phobius"/>
    </source>
</evidence>
<dbReference type="InterPro" id="IPR031311">
    <property type="entry name" value="CHIT_BIND_RR_consensus"/>
</dbReference>
<keyword evidence="4" id="KW-0732">Signal</keyword>
<protein>
    <recommendedName>
        <fullName evidence="7">Cuticular protein</fullName>
    </recommendedName>
</protein>
<feature type="transmembrane region" description="Helical" evidence="3">
    <location>
        <begin position="115"/>
        <end position="133"/>
    </location>
</feature>
<dbReference type="PRINTS" id="PR00947">
    <property type="entry name" value="CUTICLE"/>
</dbReference>
<accession>A0A835CRZ6</accession>
<dbReference type="EMBL" id="JACMRX010000002">
    <property type="protein sequence ID" value="KAF7994439.1"/>
    <property type="molecule type" value="Genomic_DNA"/>
</dbReference>
<evidence type="ECO:0000256" key="2">
    <source>
        <dbReference type="PROSITE-ProRule" id="PRU00497"/>
    </source>
</evidence>
<keyword evidence="6" id="KW-1185">Reference proteome</keyword>
<dbReference type="OrthoDB" id="6493579at2759"/>
<organism evidence="5 6">
    <name type="scientific">Aphidius gifuensis</name>
    <name type="common">Parasitoid wasp</name>
    <dbReference type="NCBI Taxonomy" id="684658"/>
    <lineage>
        <taxon>Eukaryota</taxon>
        <taxon>Metazoa</taxon>
        <taxon>Ecdysozoa</taxon>
        <taxon>Arthropoda</taxon>
        <taxon>Hexapoda</taxon>
        <taxon>Insecta</taxon>
        <taxon>Pterygota</taxon>
        <taxon>Neoptera</taxon>
        <taxon>Endopterygota</taxon>
        <taxon>Hymenoptera</taxon>
        <taxon>Apocrita</taxon>
        <taxon>Ichneumonoidea</taxon>
        <taxon>Braconidae</taxon>
        <taxon>Aphidiinae</taxon>
        <taxon>Aphidius</taxon>
    </lineage>
</organism>
<gene>
    <name evidence="5" type="ORF">HCN44_003911</name>
</gene>
<dbReference type="PROSITE" id="PS00233">
    <property type="entry name" value="CHIT_BIND_RR_1"/>
    <property type="match status" value="1"/>
</dbReference>
<evidence type="ECO:0000256" key="4">
    <source>
        <dbReference type="SAM" id="SignalP"/>
    </source>
</evidence>
<reference evidence="5 6" key="1">
    <citation type="submission" date="2020-08" db="EMBL/GenBank/DDBJ databases">
        <title>Aphidius gifuensis genome sequencing and assembly.</title>
        <authorList>
            <person name="Du Z."/>
        </authorList>
    </citation>
    <scope>NUCLEOTIDE SEQUENCE [LARGE SCALE GENOMIC DNA]</scope>
    <source>
        <strain evidence="5">YNYX2018</strain>
        <tissue evidence="5">Adults</tissue>
    </source>
</reference>
<dbReference type="GO" id="GO:0008010">
    <property type="term" value="F:structural constituent of chitin-based larval cuticle"/>
    <property type="evidence" value="ECO:0007669"/>
    <property type="project" value="TreeGrafter"/>
</dbReference>
<dbReference type="PANTHER" id="PTHR10380">
    <property type="entry name" value="CUTICLE PROTEIN"/>
    <property type="match status" value="1"/>
</dbReference>
<dbReference type="Pfam" id="PF00379">
    <property type="entry name" value="Chitin_bind_4"/>
    <property type="match status" value="1"/>
</dbReference>
<dbReference type="Proteomes" id="UP000639338">
    <property type="component" value="Unassembled WGS sequence"/>
</dbReference>
<dbReference type="PANTHER" id="PTHR10380:SF238">
    <property type="entry name" value="CUTICULAR PROTEIN 65EA-RELATED"/>
    <property type="match status" value="1"/>
</dbReference>
<dbReference type="InterPro" id="IPR000618">
    <property type="entry name" value="Insect_cuticle"/>
</dbReference>
<dbReference type="PROSITE" id="PS51155">
    <property type="entry name" value="CHIT_BIND_RR_2"/>
    <property type="match status" value="1"/>
</dbReference>
<evidence type="ECO:0000256" key="1">
    <source>
        <dbReference type="ARBA" id="ARBA00022460"/>
    </source>
</evidence>
<keyword evidence="3" id="KW-1133">Transmembrane helix</keyword>
<name>A0A835CRZ6_APHGI</name>
<keyword evidence="3" id="KW-0812">Transmembrane</keyword>
<keyword evidence="1 2" id="KW-0193">Cuticle</keyword>
<proteinExistence type="predicted"/>
<comment type="caution">
    <text evidence="5">The sequence shown here is derived from an EMBL/GenBank/DDBJ whole genome shotgun (WGS) entry which is preliminary data.</text>
</comment>
<evidence type="ECO:0008006" key="7">
    <source>
        <dbReference type="Google" id="ProtNLM"/>
    </source>
</evidence>
<sequence>MKIIIAFLGLMTVVHAQYRYPYNQEYYGRRVAILRQNQNQDIDGSYAFSYDTENGISVAEQGTPTIGPSGPAEIVRGQYSYTAPDGTPIVVQYTAGPDGFQASGNHLPTPPPVNIIYFIICLFILAIGIYYLFI</sequence>
<evidence type="ECO:0000313" key="5">
    <source>
        <dbReference type="EMBL" id="KAF7994439.1"/>
    </source>
</evidence>
<dbReference type="AlphaFoldDB" id="A0A835CRZ6"/>
<feature type="chain" id="PRO_5032845562" description="Cuticular protein" evidence="4">
    <location>
        <begin position="17"/>
        <end position="134"/>
    </location>
</feature>